<accession>A0A369UT57</accession>
<sequence length="117" mass="12227">MRNTIKSLIVSCAAITAIAMSGSIFAQSSSGQIYVNRMSTGWGTDSFGISTSGNTAVNPAGCSNTDLYSIDGTDPGYKTFYAAALTAYTNGTPVEVIISNQNCRQGRPMILGISLLK</sequence>
<evidence type="ECO:0000256" key="1">
    <source>
        <dbReference type="SAM" id="SignalP"/>
    </source>
</evidence>
<protein>
    <submittedName>
        <fullName evidence="2">Uncharacterized protein</fullName>
    </submittedName>
</protein>
<keyword evidence="1" id="KW-0732">Signal</keyword>
<reference evidence="2 3" key="1">
    <citation type="submission" date="2018-07" db="EMBL/GenBank/DDBJ databases">
        <title>Dyella tabacisoli L4-6T, whole genome shotgun sequence.</title>
        <authorList>
            <person name="Zhou X.-K."/>
            <person name="Li W.-J."/>
            <person name="Duan Y.-Q."/>
        </authorList>
    </citation>
    <scope>NUCLEOTIDE SEQUENCE [LARGE SCALE GENOMIC DNA]</scope>
    <source>
        <strain evidence="2 3">L4-6</strain>
    </source>
</reference>
<dbReference type="AlphaFoldDB" id="A0A369UT57"/>
<dbReference type="RefSeq" id="WP_114843626.1">
    <property type="nucleotide sequence ID" value="NZ_JBHSPE010000001.1"/>
</dbReference>
<comment type="caution">
    <text evidence="2">The sequence shown here is derived from an EMBL/GenBank/DDBJ whole genome shotgun (WGS) entry which is preliminary data.</text>
</comment>
<keyword evidence="3" id="KW-1185">Reference proteome</keyword>
<organism evidence="2 3">
    <name type="scientific">Dyella tabacisoli</name>
    <dbReference type="NCBI Taxonomy" id="2282381"/>
    <lineage>
        <taxon>Bacteria</taxon>
        <taxon>Pseudomonadati</taxon>
        <taxon>Pseudomonadota</taxon>
        <taxon>Gammaproteobacteria</taxon>
        <taxon>Lysobacterales</taxon>
        <taxon>Rhodanobacteraceae</taxon>
        <taxon>Dyella</taxon>
    </lineage>
</organism>
<proteinExistence type="predicted"/>
<evidence type="ECO:0000313" key="2">
    <source>
        <dbReference type="EMBL" id="RDD83235.1"/>
    </source>
</evidence>
<feature type="signal peptide" evidence="1">
    <location>
        <begin position="1"/>
        <end position="26"/>
    </location>
</feature>
<dbReference type="OrthoDB" id="5959790at2"/>
<dbReference type="EMBL" id="QQAH01000001">
    <property type="protein sequence ID" value="RDD83235.1"/>
    <property type="molecule type" value="Genomic_DNA"/>
</dbReference>
<name>A0A369UT57_9GAMM</name>
<gene>
    <name evidence="2" type="ORF">DVJ77_01120</name>
</gene>
<evidence type="ECO:0000313" key="3">
    <source>
        <dbReference type="Proteomes" id="UP000253782"/>
    </source>
</evidence>
<dbReference type="Proteomes" id="UP000253782">
    <property type="component" value="Unassembled WGS sequence"/>
</dbReference>
<feature type="chain" id="PRO_5016654592" evidence="1">
    <location>
        <begin position="27"/>
        <end position="117"/>
    </location>
</feature>